<dbReference type="EMBL" id="CP013386">
    <property type="protein sequence ID" value="AOJ01069.1"/>
    <property type="molecule type" value="Genomic_DNA"/>
</dbReference>
<evidence type="ECO:0000313" key="1">
    <source>
        <dbReference type="EMBL" id="AOJ01069.1"/>
    </source>
</evidence>
<gene>
    <name evidence="1" type="ORF">WS70_03860</name>
</gene>
<protein>
    <submittedName>
        <fullName evidence="1">Uncharacterized protein</fullName>
    </submittedName>
</protein>
<proteinExistence type="predicted"/>
<organism evidence="1 2">
    <name type="scientific">Burkholderia mayonis</name>
    <dbReference type="NCBI Taxonomy" id="1385591"/>
    <lineage>
        <taxon>Bacteria</taxon>
        <taxon>Pseudomonadati</taxon>
        <taxon>Pseudomonadota</taxon>
        <taxon>Betaproteobacteria</taxon>
        <taxon>Burkholderiales</taxon>
        <taxon>Burkholderiaceae</taxon>
        <taxon>Burkholderia</taxon>
        <taxon>pseudomallei group</taxon>
    </lineage>
</organism>
<dbReference type="KEGG" id="buu:WS70_03860"/>
<evidence type="ECO:0000313" key="2">
    <source>
        <dbReference type="Proteomes" id="UP000062519"/>
    </source>
</evidence>
<dbReference type="AlphaFoldDB" id="A0A1B4FBL5"/>
<keyword evidence="2" id="KW-1185">Reference proteome</keyword>
<sequence length="126" mass="14098">MDKQLFDELVHSSGEARDIAQGKVEPSRSFIVERHTDNEKWGAGLCRARVVYDYPKDELIGTVLTTGETFVTSDPKQMAEWLFAAGVLHGQVSMPDWREGDISPATGDKISLHHRLMQLGRQESGE</sequence>
<dbReference type="Proteomes" id="UP000062519">
    <property type="component" value="Chromosome 1"/>
</dbReference>
<accession>A0A1B4FBL5</accession>
<reference evidence="1 2" key="1">
    <citation type="submission" date="2015-12" db="EMBL/GenBank/DDBJ databases">
        <title>Diversity of Burkholderia near neighbor genomes.</title>
        <authorList>
            <person name="Sahl J."/>
            <person name="Wagner D."/>
            <person name="Keim P."/>
        </authorList>
    </citation>
    <scope>NUCLEOTIDE SEQUENCE [LARGE SCALE GENOMIC DNA]</scope>
    <source>
        <strain evidence="1 2">BDU6</strain>
    </source>
</reference>
<dbReference type="RefSeq" id="WP_108033896.1">
    <property type="nucleotide sequence ID" value="NZ_CP013386.1"/>
</dbReference>
<name>A0A1B4FBL5_9BURK</name>